<protein>
    <submittedName>
        <fullName evidence="2">Uncharacterized protein</fullName>
    </submittedName>
</protein>
<sequence length="43" mass="4914">MQNPSYQFQTSAQLTSKLAAIDAAQADIQRLRAQQPDRWQPIQ</sequence>
<proteinExistence type="predicted"/>
<dbReference type="Proteomes" id="UP001229862">
    <property type="component" value="Chromosome"/>
</dbReference>
<evidence type="ECO:0000313" key="3">
    <source>
        <dbReference type="Proteomes" id="UP001223336"/>
    </source>
</evidence>
<evidence type="ECO:0000313" key="2">
    <source>
        <dbReference type="EMBL" id="WML88297.1"/>
    </source>
</evidence>
<dbReference type="RefSeq" id="WP_308135795.1">
    <property type="nucleotide sequence ID" value="NZ_CP133197.1"/>
</dbReference>
<accession>A0AA51R0R2</accession>
<reference evidence="2 3" key="1">
    <citation type="submission" date="2023-08" db="EMBL/GenBank/DDBJ databases">
        <title>New molecular markers tilS and rpoB for phylogenetic and monitoring studies of the genus Thiothrix biodiversity.</title>
        <authorList>
            <person name="Ravin N.V."/>
            <person name="Smolyakov D."/>
            <person name="Markov N.D."/>
            <person name="Beletsky A.V."/>
            <person name="Mardanov A.V."/>
            <person name="Rudenko T.S."/>
            <person name="Grabovich M.Y."/>
        </authorList>
    </citation>
    <scope>NUCLEOTIDE SEQUENCE</scope>
    <source>
        <strain evidence="2">DNT52</strain>
        <strain evidence="1 3">H33</strain>
    </source>
</reference>
<name>A0AA51R0R2_9GAMM</name>
<keyword evidence="3" id="KW-1185">Reference proteome</keyword>
<gene>
    <name evidence="1" type="ORF">RCC75_15790</name>
    <name evidence="2" type="ORF">RCG00_07930</name>
</gene>
<dbReference type="EMBL" id="CP133217">
    <property type="protein sequence ID" value="WML88297.1"/>
    <property type="molecule type" value="Genomic_DNA"/>
</dbReference>
<dbReference type="Proteomes" id="UP001223336">
    <property type="component" value="Unassembled WGS sequence"/>
</dbReference>
<evidence type="ECO:0000313" key="1">
    <source>
        <dbReference type="EMBL" id="MDQ5770002.1"/>
    </source>
</evidence>
<dbReference type="AlphaFoldDB" id="A0AA51R0R2"/>
<organism evidence="2">
    <name type="scientific">Thiothrix subterranea</name>
    <dbReference type="NCBI Taxonomy" id="2735563"/>
    <lineage>
        <taxon>Bacteria</taxon>
        <taxon>Pseudomonadati</taxon>
        <taxon>Pseudomonadota</taxon>
        <taxon>Gammaproteobacteria</taxon>
        <taxon>Thiotrichales</taxon>
        <taxon>Thiotrichaceae</taxon>
        <taxon>Thiothrix</taxon>
    </lineage>
</organism>
<dbReference type="EMBL" id="JAVFKN010000024">
    <property type="protein sequence ID" value="MDQ5770002.1"/>
    <property type="molecule type" value="Genomic_DNA"/>
</dbReference>